<protein>
    <submittedName>
        <fullName evidence="4">Protein containing Transketolase</fullName>
        <ecNumber evidence="4">1.2.4.4</ecNumber>
    </submittedName>
</protein>
<dbReference type="PANTHER" id="PTHR43522:SF2">
    <property type="entry name" value="TRANSKETOLASE 1-RELATED"/>
    <property type="match status" value="1"/>
</dbReference>
<dbReference type="EMBL" id="AUZZ01006922">
    <property type="protein sequence ID" value="EQD44476.1"/>
    <property type="molecule type" value="Genomic_DNA"/>
</dbReference>
<dbReference type="AlphaFoldDB" id="T0Z927"/>
<name>T0Z927_9ZZZZ</name>
<reference evidence="4" key="1">
    <citation type="submission" date="2013-08" db="EMBL/GenBank/DDBJ databases">
        <authorList>
            <person name="Mendez C."/>
            <person name="Richter M."/>
            <person name="Ferrer M."/>
            <person name="Sanchez J."/>
        </authorList>
    </citation>
    <scope>NUCLEOTIDE SEQUENCE</scope>
</reference>
<dbReference type="GO" id="GO:0046872">
    <property type="term" value="F:metal ion binding"/>
    <property type="evidence" value="ECO:0007669"/>
    <property type="project" value="UniProtKB-KW"/>
</dbReference>
<comment type="caution">
    <text evidence="4">The sequence shown here is derived from an EMBL/GenBank/DDBJ whole genome shotgun (WGS) entry which is preliminary data.</text>
</comment>
<dbReference type="Gene3D" id="3.40.50.920">
    <property type="match status" value="1"/>
</dbReference>
<organism evidence="4">
    <name type="scientific">mine drainage metagenome</name>
    <dbReference type="NCBI Taxonomy" id="410659"/>
    <lineage>
        <taxon>unclassified sequences</taxon>
        <taxon>metagenomes</taxon>
        <taxon>ecological metagenomes</taxon>
    </lineage>
</organism>
<dbReference type="InterPro" id="IPR033247">
    <property type="entry name" value="Transketolase_fam"/>
</dbReference>
<dbReference type="PANTHER" id="PTHR43522">
    <property type="entry name" value="TRANSKETOLASE"/>
    <property type="match status" value="1"/>
</dbReference>
<keyword evidence="4" id="KW-0560">Oxidoreductase</keyword>
<reference evidence="4" key="2">
    <citation type="journal article" date="2014" name="ISME J.">
        <title>Microbial stratification in low pH oxic and suboxic macroscopic growths along an acid mine drainage.</title>
        <authorList>
            <person name="Mendez-Garcia C."/>
            <person name="Mesa V."/>
            <person name="Sprenger R.R."/>
            <person name="Richter M."/>
            <person name="Diez M.S."/>
            <person name="Solano J."/>
            <person name="Bargiela R."/>
            <person name="Golyshina O.V."/>
            <person name="Manteca A."/>
            <person name="Ramos J.L."/>
            <person name="Gallego J.R."/>
            <person name="Llorente I."/>
            <person name="Martins Dos Santos V.A."/>
            <person name="Jensen O.N."/>
            <person name="Pelaez A.I."/>
            <person name="Sanchez J."/>
            <person name="Ferrer M."/>
        </authorList>
    </citation>
    <scope>NUCLEOTIDE SEQUENCE</scope>
</reference>
<evidence type="ECO:0000259" key="3">
    <source>
        <dbReference type="Pfam" id="PF22613"/>
    </source>
</evidence>
<dbReference type="InterPro" id="IPR009014">
    <property type="entry name" value="Transketo_C/PFOR_II"/>
</dbReference>
<evidence type="ECO:0000256" key="2">
    <source>
        <dbReference type="ARBA" id="ARBA00022842"/>
    </source>
</evidence>
<dbReference type="EC" id="1.2.4.4" evidence="4"/>
<dbReference type="GO" id="GO:0003863">
    <property type="term" value="F:branched-chain 2-oxo acid dehydrogenase activity"/>
    <property type="evidence" value="ECO:0007669"/>
    <property type="project" value="UniProtKB-EC"/>
</dbReference>
<dbReference type="GO" id="GO:0004802">
    <property type="term" value="F:transketolase activity"/>
    <property type="evidence" value="ECO:0007669"/>
    <property type="project" value="TreeGrafter"/>
</dbReference>
<feature type="domain" description="Transketolase-like C-terminal" evidence="3">
    <location>
        <begin position="39"/>
        <end position="107"/>
    </location>
</feature>
<keyword evidence="1" id="KW-0479">Metal-binding</keyword>
<gene>
    <name evidence="4" type="ORF">B2A_09587</name>
</gene>
<proteinExistence type="predicted"/>
<feature type="non-terminal residue" evidence="4">
    <location>
        <position position="124"/>
    </location>
</feature>
<dbReference type="Pfam" id="PF22613">
    <property type="entry name" value="Transketolase_C_1"/>
    <property type="match status" value="1"/>
</dbReference>
<sequence length="124" mass="12928">MSASRELANAIRVLSMDAVRCAKSGRPAMPLAMAEGAQARRVQRVSTPSTEVFEAQDEACRECVRPRTARPRVAVQAGATLSWRRDVGAAGAVVGIDRFGAAGQAPARWYGFDSPPGASGAGAV</sequence>
<evidence type="ECO:0000313" key="4">
    <source>
        <dbReference type="EMBL" id="EQD44476.1"/>
    </source>
</evidence>
<dbReference type="GO" id="GO:0006098">
    <property type="term" value="P:pentose-phosphate shunt"/>
    <property type="evidence" value="ECO:0007669"/>
    <property type="project" value="TreeGrafter"/>
</dbReference>
<dbReference type="SUPFAM" id="SSF52922">
    <property type="entry name" value="TK C-terminal domain-like"/>
    <property type="match status" value="1"/>
</dbReference>
<dbReference type="InterPro" id="IPR055152">
    <property type="entry name" value="Transketolase-like_C_2"/>
</dbReference>
<dbReference type="GO" id="GO:0005829">
    <property type="term" value="C:cytosol"/>
    <property type="evidence" value="ECO:0007669"/>
    <property type="project" value="TreeGrafter"/>
</dbReference>
<evidence type="ECO:0000256" key="1">
    <source>
        <dbReference type="ARBA" id="ARBA00022723"/>
    </source>
</evidence>
<accession>T0Z927</accession>
<keyword evidence="2" id="KW-0460">Magnesium</keyword>